<comment type="similarity">
    <text evidence="3">Belongs to the WD repeat STRAP family.</text>
</comment>
<dbReference type="Proteomes" id="UP000054018">
    <property type="component" value="Unassembled WGS sequence"/>
</dbReference>
<protein>
    <recommendedName>
        <fullName evidence="4">Serine-threonine kinase receptor-associated protein</fullName>
    </recommendedName>
</protein>
<dbReference type="GO" id="GO:0000387">
    <property type="term" value="P:spliceosomal snRNP assembly"/>
    <property type="evidence" value="ECO:0007669"/>
    <property type="project" value="TreeGrafter"/>
</dbReference>
<evidence type="ECO:0000256" key="4">
    <source>
        <dbReference type="ARBA" id="ARBA00040390"/>
    </source>
</evidence>
<accession>A0A0C9Y952</accession>
<dbReference type="AlphaFoldDB" id="A0A0C9Y952"/>
<evidence type="ECO:0000256" key="2">
    <source>
        <dbReference type="ARBA" id="ARBA00022737"/>
    </source>
</evidence>
<evidence type="ECO:0000313" key="6">
    <source>
        <dbReference type="Proteomes" id="UP000054018"/>
    </source>
</evidence>
<dbReference type="GO" id="GO:0003723">
    <property type="term" value="F:RNA binding"/>
    <property type="evidence" value="ECO:0007669"/>
    <property type="project" value="TreeGrafter"/>
</dbReference>
<reference evidence="5 6" key="1">
    <citation type="submission" date="2014-04" db="EMBL/GenBank/DDBJ databases">
        <authorList>
            <consortium name="DOE Joint Genome Institute"/>
            <person name="Kuo A."/>
            <person name="Kohler A."/>
            <person name="Costa M.D."/>
            <person name="Nagy L.G."/>
            <person name="Floudas D."/>
            <person name="Copeland A."/>
            <person name="Barry K.W."/>
            <person name="Cichocki N."/>
            <person name="Veneault-Fourrey C."/>
            <person name="LaButti K."/>
            <person name="Lindquist E.A."/>
            <person name="Lipzen A."/>
            <person name="Lundell T."/>
            <person name="Morin E."/>
            <person name="Murat C."/>
            <person name="Sun H."/>
            <person name="Tunlid A."/>
            <person name="Henrissat B."/>
            <person name="Grigoriev I.V."/>
            <person name="Hibbett D.S."/>
            <person name="Martin F."/>
            <person name="Nordberg H.P."/>
            <person name="Cantor M.N."/>
            <person name="Hua S.X."/>
        </authorList>
    </citation>
    <scope>NUCLEOTIDE SEQUENCE [LARGE SCALE GENOMIC DNA]</scope>
    <source>
        <strain evidence="5 6">441</strain>
    </source>
</reference>
<keyword evidence="1" id="KW-0853">WD repeat</keyword>
<dbReference type="HOGENOM" id="CLU_028047_0_0_1"/>
<dbReference type="Pfam" id="PF00400">
    <property type="entry name" value="WD40"/>
    <property type="match status" value="2"/>
</dbReference>
<evidence type="ECO:0000313" key="5">
    <source>
        <dbReference type="EMBL" id="KIK21230.1"/>
    </source>
</evidence>
<dbReference type="InterPro" id="IPR001680">
    <property type="entry name" value="WD40_rpt"/>
</dbReference>
<dbReference type="InterPro" id="IPR011047">
    <property type="entry name" value="Quinoprotein_ADH-like_sf"/>
</dbReference>
<reference evidence="6" key="2">
    <citation type="submission" date="2015-01" db="EMBL/GenBank/DDBJ databases">
        <title>Evolutionary Origins and Diversification of the Mycorrhizal Mutualists.</title>
        <authorList>
            <consortium name="DOE Joint Genome Institute"/>
            <consortium name="Mycorrhizal Genomics Consortium"/>
            <person name="Kohler A."/>
            <person name="Kuo A."/>
            <person name="Nagy L.G."/>
            <person name="Floudas D."/>
            <person name="Copeland A."/>
            <person name="Barry K.W."/>
            <person name="Cichocki N."/>
            <person name="Veneault-Fourrey C."/>
            <person name="LaButti K."/>
            <person name="Lindquist E.A."/>
            <person name="Lipzen A."/>
            <person name="Lundell T."/>
            <person name="Morin E."/>
            <person name="Murat C."/>
            <person name="Riley R."/>
            <person name="Ohm R."/>
            <person name="Sun H."/>
            <person name="Tunlid A."/>
            <person name="Henrissat B."/>
            <person name="Grigoriev I.V."/>
            <person name="Hibbett D.S."/>
            <person name="Martin F."/>
        </authorList>
    </citation>
    <scope>NUCLEOTIDE SEQUENCE [LARGE SCALE GENOMIC DNA]</scope>
    <source>
        <strain evidence="6">441</strain>
    </source>
</reference>
<organism evidence="5 6">
    <name type="scientific">Pisolithus microcarpus 441</name>
    <dbReference type="NCBI Taxonomy" id="765257"/>
    <lineage>
        <taxon>Eukaryota</taxon>
        <taxon>Fungi</taxon>
        <taxon>Dikarya</taxon>
        <taxon>Basidiomycota</taxon>
        <taxon>Agaricomycotina</taxon>
        <taxon>Agaricomycetes</taxon>
        <taxon>Agaricomycetidae</taxon>
        <taxon>Boletales</taxon>
        <taxon>Sclerodermatineae</taxon>
        <taxon>Pisolithaceae</taxon>
        <taxon>Pisolithus</taxon>
    </lineage>
</organism>
<dbReference type="SUPFAM" id="SSF50998">
    <property type="entry name" value="Quinoprotein alcohol dehydrogenase-like"/>
    <property type="match status" value="1"/>
</dbReference>
<feature type="non-terminal residue" evidence="5">
    <location>
        <position position="1"/>
    </location>
</feature>
<dbReference type="OrthoDB" id="239865at2759"/>
<dbReference type="PANTHER" id="PTHR19877">
    <property type="entry name" value="EUKARYOTIC TRANSLATION INITIATION FACTOR 3 SUBUNIT I"/>
    <property type="match status" value="1"/>
</dbReference>
<dbReference type="PANTHER" id="PTHR19877:SF13">
    <property type="entry name" value="SERINE-THREONINE KINASE RECEPTOR-ASSOCIATED PROTEIN"/>
    <property type="match status" value="1"/>
</dbReference>
<dbReference type="SMART" id="SM00320">
    <property type="entry name" value="WD40"/>
    <property type="match status" value="5"/>
</dbReference>
<dbReference type="GO" id="GO:0032797">
    <property type="term" value="C:SMN complex"/>
    <property type="evidence" value="ECO:0007669"/>
    <property type="project" value="TreeGrafter"/>
</dbReference>
<keyword evidence="6" id="KW-1185">Reference proteome</keyword>
<name>A0A0C9Y952_9AGAM</name>
<sequence length="306" mass="32740">DESQVVGGYDNGDIRRWKIEDGQQQGPTMQAGSKINSIVVSRDGQLIVSGDPGKVLVWNGATHEKAPQFPGHGGYAWAVDISSDSTKIAAVDGTCGNSIHIRTPSGDRLLPPLPHHYVRAVKFSPDGSRFASTSADSGSRVYNTHNGDILFDSGPGGSTDAPLSHNSLAWSSDGQQLFVPGARKILCFDVSKPLYSEWSIHPTQSRICVASNSKFIACATGSSVSLWDCVSHKQISGIITYPTEIKCVTLSPSGKYLACGVGTSITICDLRDVLSSEYFSGLVSVHPRMKLTSLTIITLRNVSICR</sequence>
<dbReference type="InterPro" id="IPR015943">
    <property type="entry name" value="WD40/YVTN_repeat-like_dom_sf"/>
</dbReference>
<gene>
    <name evidence="5" type="ORF">PISMIDRAFT_104472</name>
</gene>
<dbReference type="STRING" id="765257.A0A0C9Y952"/>
<keyword evidence="2" id="KW-0677">Repeat</keyword>
<dbReference type="EMBL" id="KN833754">
    <property type="protein sequence ID" value="KIK21230.1"/>
    <property type="molecule type" value="Genomic_DNA"/>
</dbReference>
<proteinExistence type="inferred from homology"/>
<dbReference type="Gene3D" id="2.130.10.10">
    <property type="entry name" value="YVTN repeat-like/Quinoprotein amine dehydrogenase"/>
    <property type="match status" value="2"/>
</dbReference>
<evidence type="ECO:0000256" key="3">
    <source>
        <dbReference type="ARBA" id="ARBA00038394"/>
    </source>
</evidence>
<evidence type="ECO:0000256" key="1">
    <source>
        <dbReference type="ARBA" id="ARBA00022574"/>
    </source>
</evidence>